<evidence type="ECO:0000259" key="10">
    <source>
        <dbReference type="Pfam" id="PF12323"/>
    </source>
</evidence>
<sequence length="429" mass="47443">MVIVQAYRFALDPSPGQQRALRSRAGAARFAWNWAQAACLERYRAERRRYSGAELHKRWNAQKKADPALAWWEQNSKCAYQEAFRDLDRALREFTRSNKGERPGRRLGFPRFKKRGRCRDSFGLTGTLRCGRGTVTLPRLGVIRTHESTRKLARRLEDGTARILSATVSRTAQRWFVSFTVEVDRAVPDRHPRPGSAIGIDLGVKALLTGADDTGTVITVPGPRPLRAGLRRLRRAARAHARKKPGSAGRREAAARLARLHARVANLRADALHKATTMLAARYETIVAEDLNVAGMTRNRRLARALSDQGFGTARRMLAYKTAWQGGTLVLADRWFPSSKKCSACGTVKAKLALAERIYRCDACGLVLDRDVNAARNLLSLAASGAERRNAGGGTIRPRPARHDPPNPEPGTPRRDKPGTAARQQAAAA</sequence>
<evidence type="ECO:0000256" key="4">
    <source>
        <dbReference type="ARBA" id="ARBA00022833"/>
    </source>
</evidence>
<gene>
    <name evidence="11" type="ORF">EAS64_10740</name>
</gene>
<evidence type="ECO:0000256" key="7">
    <source>
        <dbReference type="SAM" id="MobiDB-lite"/>
    </source>
</evidence>
<comment type="caution">
    <text evidence="11">The sequence shown here is derived from an EMBL/GenBank/DDBJ whole genome shotgun (WGS) entry which is preliminary data.</text>
</comment>
<protein>
    <submittedName>
        <fullName evidence="11">Transposase</fullName>
    </submittedName>
</protein>
<dbReference type="GO" id="GO:0032196">
    <property type="term" value="P:transposition"/>
    <property type="evidence" value="ECO:0007669"/>
    <property type="project" value="UniProtKB-KW"/>
</dbReference>
<dbReference type="InterPro" id="IPR010095">
    <property type="entry name" value="Cas12f1-like_TNB"/>
</dbReference>
<feature type="domain" description="Transposase putative helix-turn-helix" evidence="10">
    <location>
        <begin position="1"/>
        <end position="47"/>
    </location>
</feature>
<dbReference type="GO" id="GO:0003677">
    <property type="term" value="F:DNA binding"/>
    <property type="evidence" value="ECO:0007669"/>
    <property type="project" value="UniProtKB-KW"/>
</dbReference>
<feature type="domain" description="Cas12f1-like TNB" evidence="9">
    <location>
        <begin position="311"/>
        <end position="378"/>
    </location>
</feature>
<dbReference type="Proteomes" id="UP000460272">
    <property type="component" value="Unassembled WGS sequence"/>
</dbReference>
<comment type="similarity">
    <text evidence="1">In the C-terminal section; belongs to the transposase 35 family.</text>
</comment>
<dbReference type="InterPro" id="IPR053470">
    <property type="entry name" value="RNA-guided_DNA_endonuclease"/>
</dbReference>
<dbReference type="NCBIfam" id="TIGR01766">
    <property type="entry name" value="IS200/IS605 family accessory protein TnpB-like domain"/>
    <property type="match status" value="1"/>
</dbReference>
<dbReference type="EMBL" id="RPFW01000002">
    <property type="protein sequence ID" value="TVZ05796.1"/>
    <property type="molecule type" value="Genomic_DNA"/>
</dbReference>
<evidence type="ECO:0000313" key="12">
    <source>
        <dbReference type="Proteomes" id="UP000460272"/>
    </source>
</evidence>
<evidence type="ECO:0000256" key="2">
    <source>
        <dbReference type="ARBA" id="ARBA00022578"/>
    </source>
</evidence>
<keyword evidence="6" id="KW-0233">DNA recombination</keyword>
<dbReference type="Pfam" id="PF07282">
    <property type="entry name" value="Cas12f1-like_TNB"/>
    <property type="match status" value="1"/>
</dbReference>
<evidence type="ECO:0000256" key="5">
    <source>
        <dbReference type="ARBA" id="ARBA00023125"/>
    </source>
</evidence>
<feature type="compositionally biased region" description="Basic and acidic residues" evidence="7">
    <location>
        <begin position="401"/>
        <end position="418"/>
    </location>
</feature>
<feature type="domain" description="Probable transposase IS891/IS1136/IS1341" evidence="8">
    <location>
        <begin position="180"/>
        <end position="299"/>
    </location>
</feature>
<feature type="region of interest" description="Disordered" evidence="7">
    <location>
        <begin position="387"/>
        <end position="429"/>
    </location>
</feature>
<dbReference type="Pfam" id="PF01385">
    <property type="entry name" value="OrfB_IS605"/>
    <property type="match status" value="1"/>
</dbReference>
<keyword evidence="5" id="KW-0238">DNA-binding</keyword>
<proteinExistence type="inferred from homology"/>
<evidence type="ECO:0000313" key="11">
    <source>
        <dbReference type="EMBL" id="TVZ05796.1"/>
    </source>
</evidence>
<dbReference type="GO" id="GO:0046872">
    <property type="term" value="F:metal ion binding"/>
    <property type="evidence" value="ECO:0007669"/>
    <property type="project" value="UniProtKB-KW"/>
</dbReference>
<accession>A0A6P2C5Z2</accession>
<evidence type="ECO:0000256" key="3">
    <source>
        <dbReference type="ARBA" id="ARBA00022723"/>
    </source>
</evidence>
<evidence type="ECO:0000259" key="8">
    <source>
        <dbReference type="Pfam" id="PF01385"/>
    </source>
</evidence>
<dbReference type="NCBIfam" id="NF040570">
    <property type="entry name" value="guided_TnpB"/>
    <property type="match status" value="1"/>
</dbReference>
<evidence type="ECO:0000256" key="6">
    <source>
        <dbReference type="ARBA" id="ARBA00023172"/>
    </source>
</evidence>
<keyword evidence="12" id="KW-1185">Reference proteome</keyword>
<dbReference type="InterPro" id="IPR001959">
    <property type="entry name" value="Transposase"/>
</dbReference>
<reference evidence="11 12" key="1">
    <citation type="submission" date="2018-11" db="EMBL/GenBank/DDBJ databases">
        <title>Trebonia kvetii gen.nov., sp.nov., a novel acidophilic actinobacterium, and proposal of the new actinobacterial family Treboniaceae fam. nov.</title>
        <authorList>
            <person name="Rapoport D."/>
            <person name="Sagova-Mareckova M."/>
            <person name="Sedlacek I."/>
            <person name="Provaznik J."/>
            <person name="Kralova S."/>
            <person name="Pavlinic D."/>
            <person name="Benes V."/>
            <person name="Kopecky J."/>
        </authorList>
    </citation>
    <scope>NUCLEOTIDE SEQUENCE [LARGE SCALE GENOMIC DNA]</scope>
    <source>
        <strain evidence="11 12">15Tr583</strain>
    </source>
</reference>
<keyword evidence="4" id="KW-0862">Zinc</keyword>
<dbReference type="AlphaFoldDB" id="A0A6P2C5Z2"/>
<dbReference type="Pfam" id="PF12323">
    <property type="entry name" value="HTH_OrfB_IS605"/>
    <property type="match status" value="1"/>
</dbReference>
<dbReference type="NCBIfam" id="NF038280">
    <property type="entry name" value="IS607_TnpB"/>
    <property type="match status" value="1"/>
</dbReference>
<organism evidence="11 12">
    <name type="scientific">Trebonia kvetii</name>
    <dbReference type="NCBI Taxonomy" id="2480626"/>
    <lineage>
        <taxon>Bacteria</taxon>
        <taxon>Bacillati</taxon>
        <taxon>Actinomycetota</taxon>
        <taxon>Actinomycetes</taxon>
        <taxon>Streptosporangiales</taxon>
        <taxon>Treboniaceae</taxon>
        <taxon>Trebonia</taxon>
    </lineage>
</organism>
<dbReference type="OrthoDB" id="6230307at2"/>
<evidence type="ECO:0000256" key="1">
    <source>
        <dbReference type="ARBA" id="ARBA00008761"/>
    </source>
</evidence>
<dbReference type="InterPro" id="IPR021027">
    <property type="entry name" value="Transposase_put_HTH"/>
</dbReference>
<dbReference type="GO" id="GO:0006310">
    <property type="term" value="P:DNA recombination"/>
    <property type="evidence" value="ECO:0007669"/>
    <property type="project" value="UniProtKB-KW"/>
</dbReference>
<name>A0A6P2C5Z2_9ACTN</name>
<evidence type="ECO:0000259" key="9">
    <source>
        <dbReference type="Pfam" id="PF07282"/>
    </source>
</evidence>
<keyword evidence="3" id="KW-0479">Metal-binding</keyword>
<keyword evidence="2" id="KW-0815">Transposition</keyword>